<dbReference type="EMBL" id="CP151260">
    <property type="protein sequence ID" value="WZH40333.1"/>
    <property type="molecule type" value="Genomic_DNA"/>
</dbReference>
<organism evidence="2 3">
    <name type="scientific">Fusarium acuminatum</name>
    <dbReference type="NCBI Taxonomy" id="5515"/>
    <lineage>
        <taxon>Eukaryota</taxon>
        <taxon>Fungi</taxon>
        <taxon>Dikarya</taxon>
        <taxon>Ascomycota</taxon>
        <taxon>Pezizomycotina</taxon>
        <taxon>Sordariomycetes</taxon>
        <taxon>Hypocreomycetidae</taxon>
        <taxon>Hypocreales</taxon>
        <taxon>Nectriaceae</taxon>
        <taxon>Fusarium</taxon>
        <taxon>Fusarium tricinctum species complex</taxon>
    </lineage>
</organism>
<keyword evidence="3" id="KW-1185">Reference proteome</keyword>
<protein>
    <submittedName>
        <fullName evidence="2">Uncharacterized protein</fullName>
    </submittedName>
</protein>
<feature type="compositionally biased region" description="Low complexity" evidence="1">
    <location>
        <begin position="80"/>
        <end position="94"/>
    </location>
</feature>
<proteinExistence type="predicted"/>
<evidence type="ECO:0000256" key="1">
    <source>
        <dbReference type="SAM" id="MobiDB-lite"/>
    </source>
</evidence>
<accession>A0ABZ2WI83</accession>
<gene>
    <name evidence="2" type="ORF">QYS62_001265</name>
</gene>
<evidence type="ECO:0000313" key="3">
    <source>
        <dbReference type="Proteomes" id="UP001489902"/>
    </source>
</evidence>
<reference evidence="2 3" key="1">
    <citation type="submission" date="2024-04" db="EMBL/GenBank/DDBJ databases">
        <title>Complete genome sequence of Fusarium acuminatum.</title>
        <authorList>
            <person name="Lan B."/>
        </authorList>
    </citation>
    <scope>NUCLEOTIDE SEQUENCE [LARGE SCALE GENOMIC DNA]</scope>
    <source>
        <strain evidence="2">1A</strain>
    </source>
</reference>
<sequence length="293" mass="33174">MLVSVPLESPPCGFKISIPLGDEVDSERRLFQLNIQSFEKWYNELYPKRRANKVPSVCQITGEQDGQWTITNGSFEVDSDSASPASSPTDKPATPNSPDSPQYTLEGLELLIPGCMADESEEVDTEVLKDRAHALEILEGKVNPPPNRDYEGKYAEAFRGFADEEEQAKKLQESRDKIMNTPFFYDDPKGWKFLHDLISSGRVPTEGSVKFPVHRPDQRAFLLNRDNRAGTMVTVEVRNLDACSRLELFKLMKGVEKRGWVDMIYVAKQDEDIPRCFPQKGEIEVLKWGGVDE</sequence>
<feature type="region of interest" description="Disordered" evidence="1">
    <location>
        <begin position="69"/>
        <end position="103"/>
    </location>
</feature>
<dbReference type="Proteomes" id="UP001489902">
    <property type="component" value="Chromosome 1"/>
</dbReference>
<name>A0ABZ2WI83_9HYPO</name>
<evidence type="ECO:0000313" key="2">
    <source>
        <dbReference type="EMBL" id="WZH40333.1"/>
    </source>
</evidence>